<accession>A0A136J378</accession>
<sequence>MDGPAETIAALHLDGPGVILLTYCPRISISIEIALAQQKKWPCRNDRHAPRMTTCNLAVFGGLPPVSNIRATLQTTGMYAHALLVGVDLDITEGSSIQRNSRSR</sequence>
<dbReference type="AlphaFoldDB" id="A0A136J378"/>
<evidence type="ECO:0000313" key="2">
    <source>
        <dbReference type="Proteomes" id="UP000070501"/>
    </source>
</evidence>
<dbReference type="Proteomes" id="UP000070501">
    <property type="component" value="Unassembled WGS sequence"/>
</dbReference>
<dbReference type="EMBL" id="KQ964250">
    <property type="protein sequence ID" value="KXJ91612.1"/>
    <property type="molecule type" value="Genomic_DNA"/>
</dbReference>
<keyword evidence="2" id="KW-1185">Reference proteome</keyword>
<gene>
    <name evidence="1" type="ORF">Micbo1qcDRAFT_175568</name>
</gene>
<organism evidence="1 2">
    <name type="scientific">Microdochium bolleyi</name>
    <dbReference type="NCBI Taxonomy" id="196109"/>
    <lineage>
        <taxon>Eukaryota</taxon>
        <taxon>Fungi</taxon>
        <taxon>Dikarya</taxon>
        <taxon>Ascomycota</taxon>
        <taxon>Pezizomycotina</taxon>
        <taxon>Sordariomycetes</taxon>
        <taxon>Xylariomycetidae</taxon>
        <taxon>Xylariales</taxon>
        <taxon>Microdochiaceae</taxon>
        <taxon>Microdochium</taxon>
    </lineage>
</organism>
<reference evidence="2" key="1">
    <citation type="submission" date="2016-02" db="EMBL/GenBank/DDBJ databases">
        <title>Draft genome sequence of Microdochium bolleyi, a fungal endophyte of beachgrass.</title>
        <authorList>
            <consortium name="DOE Joint Genome Institute"/>
            <person name="David A.S."/>
            <person name="May G."/>
            <person name="Haridas S."/>
            <person name="Lim J."/>
            <person name="Wang M."/>
            <person name="Labutti K."/>
            <person name="Lipzen A."/>
            <person name="Barry K."/>
            <person name="Grigoriev I.V."/>
        </authorList>
    </citation>
    <scope>NUCLEOTIDE SEQUENCE [LARGE SCALE GENOMIC DNA]</scope>
    <source>
        <strain evidence="2">J235TASD1</strain>
    </source>
</reference>
<proteinExistence type="predicted"/>
<evidence type="ECO:0000313" key="1">
    <source>
        <dbReference type="EMBL" id="KXJ91612.1"/>
    </source>
</evidence>
<name>A0A136J378_9PEZI</name>
<protein>
    <submittedName>
        <fullName evidence="1">Uncharacterized protein</fullName>
    </submittedName>
</protein>
<dbReference type="InParanoid" id="A0A136J378"/>